<reference evidence="5 6" key="1">
    <citation type="submission" date="2019-11" db="EMBL/GenBank/DDBJ databases">
        <authorList>
            <person name="Li J."/>
        </authorList>
    </citation>
    <scope>NUCLEOTIDE SEQUENCE [LARGE SCALE GENOMIC DNA]</scope>
    <source>
        <strain evidence="5 6">J4</strain>
    </source>
</reference>
<evidence type="ECO:0000259" key="4">
    <source>
        <dbReference type="PROSITE" id="PS50977"/>
    </source>
</evidence>
<accession>A0A6G1X794</accession>
<dbReference type="InterPro" id="IPR023772">
    <property type="entry name" value="DNA-bd_HTH_TetR-type_CS"/>
</dbReference>
<dbReference type="InterPro" id="IPR041490">
    <property type="entry name" value="KstR2_TetR_C"/>
</dbReference>
<dbReference type="Pfam" id="PF00440">
    <property type="entry name" value="TetR_N"/>
    <property type="match status" value="1"/>
</dbReference>
<gene>
    <name evidence="5" type="ORF">GH754_10810</name>
</gene>
<dbReference type="Pfam" id="PF17932">
    <property type="entry name" value="TetR_C_24"/>
    <property type="match status" value="1"/>
</dbReference>
<comment type="caution">
    <text evidence="5">The sequence shown here is derived from an EMBL/GenBank/DDBJ whole genome shotgun (WGS) entry which is preliminary data.</text>
</comment>
<dbReference type="Gene3D" id="1.10.10.60">
    <property type="entry name" value="Homeodomain-like"/>
    <property type="match status" value="1"/>
</dbReference>
<feature type="DNA-binding region" description="H-T-H motif" evidence="3">
    <location>
        <begin position="22"/>
        <end position="41"/>
    </location>
</feature>
<dbReference type="EMBL" id="WJNH01000006">
    <property type="protein sequence ID" value="MRG86799.1"/>
    <property type="molecule type" value="Genomic_DNA"/>
</dbReference>
<dbReference type="RefSeq" id="WP_153728706.1">
    <property type="nucleotide sequence ID" value="NZ_WJNH01000006.1"/>
</dbReference>
<dbReference type="Gene3D" id="1.10.357.10">
    <property type="entry name" value="Tetracycline Repressor, domain 2"/>
    <property type="match status" value="1"/>
</dbReference>
<dbReference type="PROSITE" id="PS50977">
    <property type="entry name" value="HTH_TETR_2"/>
    <property type="match status" value="1"/>
</dbReference>
<dbReference type="SUPFAM" id="SSF46689">
    <property type="entry name" value="Homeodomain-like"/>
    <property type="match status" value="1"/>
</dbReference>
<evidence type="ECO:0000256" key="3">
    <source>
        <dbReference type="PROSITE-ProRule" id="PRU00335"/>
    </source>
</evidence>
<dbReference type="AlphaFoldDB" id="A0A6G1X794"/>
<evidence type="ECO:0000256" key="1">
    <source>
        <dbReference type="ARBA" id="ARBA00022491"/>
    </source>
</evidence>
<dbReference type="PANTHER" id="PTHR43479:SF11">
    <property type="entry name" value="ACREF_ENVCD OPERON REPRESSOR-RELATED"/>
    <property type="match status" value="1"/>
</dbReference>
<proteinExistence type="predicted"/>
<dbReference type="InterPro" id="IPR001647">
    <property type="entry name" value="HTH_TetR"/>
</dbReference>
<sequence length="188" mass="21881">MKEKIISTCIKCFEQKGFSETSIQDVVDELGVTKGTFYYYFSSKEQVLMTIHRKYIDTLLEQQESIILDSTLTNKGKLQGLIHMLITNIKPQGNSARVFFREFRHLKESHLEEVREKRDQVRLAMEIVIKTGMEQGEFRPDLEPDIVTLGILGACNWSYQWYQPEGHFMDTEVADIFLDMICKGIETK</sequence>
<evidence type="ECO:0000313" key="5">
    <source>
        <dbReference type="EMBL" id="MRG86799.1"/>
    </source>
</evidence>
<dbReference type="SUPFAM" id="SSF48498">
    <property type="entry name" value="Tetracyclin repressor-like, C-terminal domain"/>
    <property type="match status" value="1"/>
</dbReference>
<keyword evidence="1" id="KW-0678">Repressor</keyword>
<keyword evidence="2 3" id="KW-0238">DNA-binding</keyword>
<evidence type="ECO:0000313" key="6">
    <source>
        <dbReference type="Proteomes" id="UP000480185"/>
    </source>
</evidence>
<dbReference type="PANTHER" id="PTHR43479">
    <property type="entry name" value="ACREF/ENVCD OPERON REPRESSOR-RELATED"/>
    <property type="match status" value="1"/>
</dbReference>
<dbReference type="InterPro" id="IPR036271">
    <property type="entry name" value="Tet_transcr_reg_TetR-rel_C_sf"/>
</dbReference>
<dbReference type="Proteomes" id="UP000480185">
    <property type="component" value="Unassembled WGS sequence"/>
</dbReference>
<protein>
    <submittedName>
        <fullName evidence="5">TetR family transcriptional regulator</fullName>
    </submittedName>
</protein>
<dbReference type="GO" id="GO:0003677">
    <property type="term" value="F:DNA binding"/>
    <property type="evidence" value="ECO:0007669"/>
    <property type="project" value="UniProtKB-UniRule"/>
</dbReference>
<dbReference type="InterPro" id="IPR009057">
    <property type="entry name" value="Homeodomain-like_sf"/>
</dbReference>
<keyword evidence="6" id="KW-1185">Reference proteome</keyword>
<dbReference type="OrthoDB" id="9814200at2"/>
<organism evidence="5 6">
    <name type="scientific">Salinibacillus xinjiangensis</name>
    <dbReference type="NCBI Taxonomy" id="1229268"/>
    <lineage>
        <taxon>Bacteria</taxon>
        <taxon>Bacillati</taxon>
        <taxon>Bacillota</taxon>
        <taxon>Bacilli</taxon>
        <taxon>Bacillales</taxon>
        <taxon>Bacillaceae</taxon>
        <taxon>Salinibacillus</taxon>
    </lineage>
</organism>
<dbReference type="InterPro" id="IPR050624">
    <property type="entry name" value="HTH-type_Tx_Regulator"/>
</dbReference>
<name>A0A6G1X794_9BACI</name>
<dbReference type="PROSITE" id="PS01081">
    <property type="entry name" value="HTH_TETR_1"/>
    <property type="match status" value="1"/>
</dbReference>
<evidence type="ECO:0000256" key="2">
    <source>
        <dbReference type="ARBA" id="ARBA00023125"/>
    </source>
</evidence>
<feature type="domain" description="HTH tetR-type" evidence="4">
    <location>
        <begin position="1"/>
        <end position="59"/>
    </location>
</feature>
<dbReference type="PRINTS" id="PR00455">
    <property type="entry name" value="HTHTETR"/>
</dbReference>